<dbReference type="InterPro" id="IPR002018">
    <property type="entry name" value="CarbesteraseB"/>
</dbReference>
<dbReference type="Proteomes" id="UP000006762">
    <property type="component" value="Unassembled WGS sequence"/>
</dbReference>
<dbReference type="AlphaFoldDB" id="K2J8G8"/>
<dbReference type="EMBL" id="AMRK01000005">
    <property type="protein sequence ID" value="EKE71112.1"/>
    <property type="molecule type" value="Genomic_DNA"/>
</dbReference>
<protein>
    <recommendedName>
        <fullName evidence="3">Carboxylic ester hydrolase</fullName>
        <ecNumber evidence="3">3.1.1.-</ecNumber>
    </recommendedName>
</protein>
<proteinExistence type="inferred from homology"/>
<keyword evidence="2 3" id="KW-0378">Hydrolase</keyword>
<dbReference type="GO" id="GO:0016787">
    <property type="term" value="F:hydrolase activity"/>
    <property type="evidence" value="ECO:0007669"/>
    <property type="project" value="UniProtKB-KW"/>
</dbReference>
<accession>K2J8G8</accession>
<evidence type="ECO:0000256" key="1">
    <source>
        <dbReference type="ARBA" id="ARBA00005964"/>
    </source>
</evidence>
<dbReference type="PANTHER" id="PTHR11559">
    <property type="entry name" value="CARBOXYLESTERASE"/>
    <property type="match status" value="1"/>
</dbReference>
<sequence>MTELTDVPVFPQLPSRLERIMGPGVADNPQSDEAFYLNIWHPDGAKDCPVLVFLHGGAWVSGGGSARWYRGEALAKEGMIVVTLNYRIGPAGHCEDAGSQDKSTPHMHRPMEDILTALRWVRDNIRGFGGDPARVTLAGQSAGAWYAWALAGWDRAEGLFSRVALMSIPEIAPWSAEHRHGFTQEVDAAGPDRQTQLRAGAKTLGETRFEPGRMAPMYLPVWPQTDASGRLHVGALYIRSTWDEMSVFLPPLDPEAEAERLNLLRRDLTAQPAQGHRCPASWSAAWAETVSRATWAQFGGFSEAIAQAAEARSQTVIRRTFGAFCGCDNLGATHCFDLPFQFGNRADWQDAPMLNGWSDSAFEGLSQAMRRDLAAFVQGAPQASRQEFTAAPDGEDKT</sequence>
<evidence type="ECO:0000313" key="6">
    <source>
        <dbReference type="Proteomes" id="UP000006762"/>
    </source>
</evidence>
<comment type="caution">
    <text evidence="5">The sequence shown here is derived from an EMBL/GenBank/DDBJ whole genome shotgun (WGS) entry which is preliminary data.</text>
</comment>
<dbReference type="Gene3D" id="3.40.50.1820">
    <property type="entry name" value="alpha/beta hydrolase"/>
    <property type="match status" value="1"/>
</dbReference>
<feature type="domain" description="Carboxylesterase type B" evidence="4">
    <location>
        <begin position="28"/>
        <end position="179"/>
    </location>
</feature>
<evidence type="ECO:0000259" key="4">
    <source>
        <dbReference type="Pfam" id="PF00135"/>
    </source>
</evidence>
<keyword evidence="6" id="KW-1185">Reference proteome</keyword>
<comment type="similarity">
    <text evidence="1 3">Belongs to the type-B carboxylesterase/lipase family.</text>
</comment>
<dbReference type="Pfam" id="PF00135">
    <property type="entry name" value="COesterase"/>
    <property type="match status" value="1"/>
</dbReference>
<dbReference type="InterPro" id="IPR019826">
    <property type="entry name" value="Carboxylesterase_B_AS"/>
</dbReference>
<evidence type="ECO:0000313" key="5">
    <source>
        <dbReference type="EMBL" id="EKE71112.1"/>
    </source>
</evidence>
<dbReference type="InterPro" id="IPR029058">
    <property type="entry name" value="AB_hydrolase_fold"/>
</dbReference>
<dbReference type="OrthoDB" id="9775851at2"/>
<dbReference type="STRING" id="1208323.B30_10125"/>
<reference evidence="5 6" key="1">
    <citation type="submission" date="2012-09" db="EMBL/GenBank/DDBJ databases">
        <title>Celeribacter baekdonensis B30 Genome Sequencing.</title>
        <authorList>
            <person name="Wang W."/>
        </authorList>
    </citation>
    <scope>NUCLEOTIDE SEQUENCE [LARGE SCALE GENOMIC DNA]</scope>
    <source>
        <strain evidence="5 6">B30</strain>
    </source>
</reference>
<dbReference type="InterPro" id="IPR050309">
    <property type="entry name" value="Type-B_Carboxylest/Lipase"/>
</dbReference>
<dbReference type="ESTHER" id="9rhob-k2j8g8">
    <property type="family name" value="Carb_B_Bacteria"/>
</dbReference>
<gene>
    <name evidence="5" type="ORF">B30_10125</name>
</gene>
<dbReference type="PROSITE" id="PS00122">
    <property type="entry name" value="CARBOXYLESTERASE_B_1"/>
    <property type="match status" value="1"/>
</dbReference>
<evidence type="ECO:0000256" key="2">
    <source>
        <dbReference type="ARBA" id="ARBA00022801"/>
    </source>
</evidence>
<dbReference type="RefSeq" id="WP_009571973.1">
    <property type="nucleotide sequence ID" value="NZ_AMRK01000005.1"/>
</dbReference>
<dbReference type="eggNOG" id="COG2272">
    <property type="taxonomic scope" value="Bacteria"/>
</dbReference>
<evidence type="ECO:0000256" key="3">
    <source>
        <dbReference type="RuleBase" id="RU361235"/>
    </source>
</evidence>
<name>K2J8G8_9RHOB</name>
<dbReference type="PATRIC" id="fig|1208323.3.peg.2096"/>
<dbReference type="SUPFAM" id="SSF53474">
    <property type="entry name" value="alpha/beta-Hydrolases"/>
    <property type="match status" value="1"/>
</dbReference>
<organism evidence="5 6">
    <name type="scientific">Celeribacter baekdonensis B30</name>
    <dbReference type="NCBI Taxonomy" id="1208323"/>
    <lineage>
        <taxon>Bacteria</taxon>
        <taxon>Pseudomonadati</taxon>
        <taxon>Pseudomonadota</taxon>
        <taxon>Alphaproteobacteria</taxon>
        <taxon>Rhodobacterales</taxon>
        <taxon>Roseobacteraceae</taxon>
        <taxon>Celeribacter</taxon>
    </lineage>
</organism>
<dbReference type="EC" id="3.1.1.-" evidence="3"/>